<evidence type="ECO:0000256" key="1">
    <source>
        <dbReference type="ARBA" id="ARBA00022649"/>
    </source>
</evidence>
<reference evidence="2" key="1">
    <citation type="submission" date="2022-04" db="EMBL/GenBank/DDBJ databases">
        <title>Tomato heritable bacteria conferring resistance against bacterial wilt.</title>
        <authorList>
            <person name="Yin J."/>
        </authorList>
    </citation>
    <scope>NUCLEOTIDE SEQUENCE</scope>
    <source>
        <strain evidence="2">Cra20</strain>
    </source>
</reference>
<name>A0ABU3N041_9SPHN</name>
<sequence length="81" mass="8834">MNAIIPSRRDRQPTELTLDSALIHEASRLGIDLSEACERGLAEAIARHVAPRWQADNADALAASNAHVERHGLPLADARLF</sequence>
<protein>
    <submittedName>
        <fullName evidence="2">Type II toxin-antitoxin system CcdA family antitoxin</fullName>
    </submittedName>
</protein>
<accession>A0ABU3N041</accession>
<gene>
    <name evidence="2" type="ORF">MZO42_04355</name>
</gene>
<comment type="caution">
    <text evidence="2">The sequence shown here is derived from an EMBL/GenBank/DDBJ whole genome shotgun (WGS) entry which is preliminary data.</text>
</comment>
<dbReference type="Pfam" id="PF07362">
    <property type="entry name" value="CcdA"/>
    <property type="match status" value="1"/>
</dbReference>
<dbReference type="EMBL" id="JALMLT010000001">
    <property type="protein sequence ID" value="MDT8757920.1"/>
    <property type="molecule type" value="Genomic_DNA"/>
</dbReference>
<dbReference type="InterPro" id="IPR009956">
    <property type="entry name" value="Post-segregation_anti-tox_CcdA"/>
</dbReference>
<keyword evidence="1" id="KW-1277">Toxin-antitoxin system</keyword>
<organism evidence="2">
    <name type="scientific">Sphingomonas psychrotolerans</name>
    <dbReference type="NCBI Taxonomy" id="1327635"/>
    <lineage>
        <taxon>Bacteria</taxon>
        <taxon>Pseudomonadati</taxon>
        <taxon>Pseudomonadota</taxon>
        <taxon>Alphaproteobacteria</taxon>
        <taxon>Sphingomonadales</taxon>
        <taxon>Sphingomonadaceae</taxon>
        <taxon>Sphingomonas</taxon>
    </lineage>
</organism>
<proteinExistence type="predicted"/>
<evidence type="ECO:0000313" key="2">
    <source>
        <dbReference type="EMBL" id="MDT8757920.1"/>
    </source>
</evidence>